<dbReference type="GO" id="GO:0030254">
    <property type="term" value="P:protein secretion by the type III secretion system"/>
    <property type="evidence" value="ECO:0007669"/>
    <property type="project" value="InterPro"/>
</dbReference>
<comment type="caution">
    <text evidence="1">The sequence shown here is derived from an EMBL/GenBank/DDBJ whole genome shotgun (WGS) entry which is preliminary data.</text>
</comment>
<accession>A0A844AQK5</accession>
<dbReference type="OrthoDB" id="5997282at2"/>
<dbReference type="AlphaFoldDB" id="A0A844AQK5"/>
<dbReference type="SUPFAM" id="SSF69635">
    <property type="entry name" value="Type III secretory system chaperone-like"/>
    <property type="match status" value="1"/>
</dbReference>
<keyword evidence="2" id="KW-1185">Reference proteome</keyword>
<dbReference type="CDD" id="cd17020">
    <property type="entry name" value="T3SC_IA_ShcM-like"/>
    <property type="match status" value="1"/>
</dbReference>
<name>A0A844AQK5_9BURK</name>
<evidence type="ECO:0000313" key="1">
    <source>
        <dbReference type="EMBL" id="MRD46284.1"/>
    </source>
</evidence>
<reference evidence="1 2" key="1">
    <citation type="submission" date="2019-11" db="EMBL/GenBank/DDBJ databases">
        <title>Caenimonas koreensis gen. nov., sp. nov., isolated from activated sludge.</title>
        <authorList>
            <person name="Seung H.R."/>
        </authorList>
    </citation>
    <scope>NUCLEOTIDE SEQUENCE [LARGE SCALE GENOMIC DNA]</scope>
    <source>
        <strain evidence="1 2">EMB320</strain>
    </source>
</reference>
<sequence>MEPPLPPLEDAYRSLMEDLAQLVGLRSRPGSLHHTGNFKFNGVALTIALDSREGQLVQVFIDFGACPTEKALPVYKRLLEVNLLLGAQGSPRLALDPVTDRVVFTYSSALHGLTAQALLAGIEQAAGQASEWRESFFIDETPPARAQGGMFGMRHALHV</sequence>
<evidence type="ECO:0000313" key="2">
    <source>
        <dbReference type="Proteomes" id="UP000487350"/>
    </source>
</evidence>
<dbReference type="Pfam" id="PF05932">
    <property type="entry name" value="CesT"/>
    <property type="match status" value="1"/>
</dbReference>
<evidence type="ECO:0008006" key="3">
    <source>
        <dbReference type="Google" id="ProtNLM"/>
    </source>
</evidence>
<dbReference type="Proteomes" id="UP000487350">
    <property type="component" value="Unassembled WGS sequence"/>
</dbReference>
<dbReference type="InterPro" id="IPR010261">
    <property type="entry name" value="Tir_chaperone"/>
</dbReference>
<proteinExistence type="predicted"/>
<dbReference type="EMBL" id="WJBU01000002">
    <property type="protein sequence ID" value="MRD46284.1"/>
    <property type="molecule type" value="Genomic_DNA"/>
</dbReference>
<gene>
    <name evidence="1" type="ORF">GHT07_03265</name>
</gene>
<organism evidence="1 2">
    <name type="scientific">Caenimonas koreensis DSM 17982</name>
    <dbReference type="NCBI Taxonomy" id="1121255"/>
    <lineage>
        <taxon>Bacteria</taxon>
        <taxon>Pseudomonadati</taxon>
        <taxon>Pseudomonadota</taxon>
        <taxon>Betaproteobacteria</taxon>
        <taxon>Burkholderiales</taxon>
        <taxon>Comamonadaceae</taxon>
        <taxon>Caenimonas</taxon>
    </lineage>
</organism>
<dbReference type="RefSeq" id="WP_153583617.1">
    <property type="nucleotide sequence ID" value="NZ_WJBU01000002.1"/>
</dbReference>
<dbReference type="Gene3D" id="3.30.1460.10">
    <property type="match status" value="1"/>
</dbReference>
<protein>
    <recommendedName>
        <fullName evidence="3">Tir chaperone protein (CesT) family protein</fullName>
    </recommendedName>
</protein>